<keyword evidence="1" id="KW-0472">Membrane</keyword>
<accession>A0A3P3DWS8</accession>
<organism evidence="2 3">
    <name type="scientific">Falsigemmobacter faecalis</name>
    <dbReference type="NCBI Taxonomy" id="2488730"/>
    <lineage>
        <taxon>Bacteria</taxon>
        <taxon>Pseudomonadati</taxon>
        <taxon>Pseudomonadota</taxon>
        <taxon>Alphaproteobacteria</taxon>
        <taxon>Rhodobacterales</taxon>
        <taxon>Paracoccaceae</taxon>
        <taxon>Falsigemmobacter</taxon>
    </lineage>
</organism>
<evidence type="ECO:0000313" key="2">
    <source>
        <dbReference type="EMBL" id="RRH78434.1"/>
    </source>
</evidence>
<keyword evidence="3" id="KW-1185">Reference proteome</keyword>
<keyword evidence="1" id="KW-1133">Transmembrane helix</keyword>
<dbReference type="RefSeq" id="WP_124963010.1">
    <property type="nucleotide sequence ID" value="NZ_RRAZ01000001.1"/>
</dbReference>
<dbReference type="EMBL" id="RRAZ01000001">
    <property type="protein sequence ID" value="RRH78434.1"/>
    <property type="molecule type" value="Genomic_DNA"/>
</dbReference>
<feature type="transmembrane region" description="Helical" evidence="1">
    <location>
        <begin position="35"/>
        <end position="58"/>
    </location>
</feature>
<dbReference type="AlphaFoldDB" id="A0A3P3DWS8"/>
<gene>
    <name evidence="2" type="ORF">EG244_00320</name>
</gene>
<name>A0A3P3DWS8_9RHOB</name>
<sequence>MTVSPERVNTLQPRHLTAGPGVSALVTGRAADRLWVAHSSAAPVHMAAIALVTASLLLQRRG</sequence>
<protein>
    <submittedName>
        <fullName evidence="2">Uncharacterized protein</fullName>
    </submittedName>
</protein>
<comment type="caution">
    <text evidence="2">The sequence shown here is derived from an EMBL/GenBank/DDBJ whole genome shotgun (WGS) entry which is preliminary data.</text>
</comment>
<dbReference type="Proteomes" id="UP000282125">
    <property type="component" value="Unassembled WGS sequence"/>
</dbReference>
<keyword evidence="1" id="KW-0812">Transmembrane</keyword>
<evidence type="ECO:0000256" key="1">
    <source>
        <dbReference type="SAM" id="Phobius"/>
    </source>
</evidence>
<reference evidence="2 3" key="1">
    <citation type="submission" date="2018-11" db="EMBL/GenBank/DDBJ databases">
        <title>Gemmobacter sp. nov., YIM 102744-1 draft genome.</title>
        <authorList>
            <person name="Li G."/>
            <person name="Jiang Y."/>
        </authorList>
    </citation>
    <scope>NUCLEOTIDE SEQUENCE [LARGE SCALE GENOMIC DNA]</scope>
    <source>
        <strain evidence="2 3">YIM 102744-1</strain>
    </source>
</reference>
<evidence type="ECO:0000313" key="3">
    <source>
        <dbReference type="Proteomes" id="UP000282125"/>
    </source>
</evidence>
<proteinExistence type="predicted"/>